<dbReference type="SUPFAM" id="SSF103473">
    <property type="entry name" value="MFS general substrate transporter"/>
    <property type="match status" value="1"/>
</dbReference>
<dbReference type="EMBL" id="NCKV01061622">
    <property type="protein sequence ID" value="RWR99915.1"/>
    <property type="molecule type" value="Genomic_DNA"/>
</dbReference>
<dbReference type="PANTHER" id="PTHR23121:SF10">
    <property type="entry name" value="MAJOR FACILITATOR SUPERFAMILY DOMAIN-CONTAINING PROTEIN 4A"/>
    <property type="match status" value="1"/>
</dbReference>
<keyword evidence="3 4" id="KW-0472">Membrane</keyword>
<dbReference type="AlphaFoldDB" id="A0A443QA69"/>
<feature type="transmembrane region" description="Helical" evidence="4">
    <location>
        <begin position="105"/>
        <end position="129"/>
    </location>
</feature>
<dbReference type="OrthoDB" id="6512734at2759"/>
<comment type="caution">
    <text evidence="5">The sequence shown here is derived from an EMBL/GenBank/DDBJ whole genome shotgun (WGS) entry which is preliminary data.</text>
</comment>
<dbReference type="Proteomes" id="UP000288716">
    <property type="component" value="Unassembled WGS sequence"/>
</dbReference>
<accession>A0A443QA69</accession>
<keyword evidence="2 4" id="KW-1133">Transmembrane helix</keyword>
<protein>
    <submittedName>
        <fullName evidence="5">Uncharacterized protein</fullName>
    </submittedName>
</protein>
<dbReference type="Gene3D" id="1.20.1250.20">
    <property type="entry name" value="MFS general substrate transporter like domains"/>
    <property type="match status" value="1"/>
</dbReference>
<dbReference type="InterPro" id="IPR036259">
    <property type="entry name" value="MFS_trans_sf"/>
</dbReference>
<reference evidence="5 6" key="1">
    <citation type="journal article" date="2018" name="Gigascience">
        <title>Genomes of trombidid mites reveal novel predicted allergens and laterally-transferred genes associated with secondary metabolism.</title>
        <authorList>
            <person name="Dong X."/>
            <person name="Chaisiri K."/>
            <person name="Xia D."/>
            <person name="Armstrong S.D."/>
            <person name="Fang Y."/>
            <person name="Donnelly M.J."/>
            <person name="Kadowaki T."/>
            <person name="McGarry J.W."/>
            <person name="Darby A.C."/>
            <person name="Makepeace B.L."/>
        </authorList>
    </citation>
    <scope>NUCLEOTIDE SEQUENCE [LARGE SCALE GENOMIC DNA]</scope>
    <source>
        <strain evidence="5">UoL-UT</strain>
    </source>
</reference>
<gene>
    <name evidence="5" type="ORF">B4U80_14810</name>
</gene>
<dbReference type="PANTHER" id="PTHR23121">
    <property type="entry name" value="SODIUM-DEPENDENT GLUCOSE TRANSPORTER 1"/>
    <property type="match status" value="1"/>
</dbReference>
<evidence type="ECO:0000313" key="5">
    <source>
        <dbReference type="EMBL" id="RWR99915.1"/>
    </source>
</evidence>
<evidence type="ECO:0000256" key="3">
    <source>
        <dbReference type="ARBA" id="ARBA00023136"/>
    </source>
</evidence>
<organism evidence="5 6">
    <name type="scientific">Leptotrombidium deliense</name>
    <dbReference type="NCBI Taxonomy" id="299467"/>
    <lineage>
        <taxon>Eukaryota</taxon>
        <taxon>Metazoa</taxon>
        <taxon>Ecdysozoa</taxon>
        <taxon>Arthropoda</taxon>
        <taxon>Chelicerata</taxon>
        <taxon>Arachnida</taxon>
        <taxon>Acari</taxon>
        <taxon>Acariformes</taxon>
        <taxon>Trombidiformes</taxon>
        <taxon>Prostigmata</taxon>
        <taxon>Anystina</taxon>
        <taxon>Parasitengona</taxon>
        <taxon>Trombiculoidea</taxon>
        <taxon>Trombiculidae</taxon>
        <taxon>Leptotrombidium</taxon>
    </lineage>
</organism>
<keyword evidence="1 4" id="KW-0812">Transmembrane</keyword>
<evidence type="ECO:0000256" key="2">
    <source>
        <dbReference type="ARBA" id="ARBA00022989"/>
    </source>
</evidence>
<evidence type="ECO:0000256" key="1">
    <source>
        <dbReference type="ARBA" id="ARBA00022692"/>
    </source>
</evidence>
<proteinExistence type="predicted"/>
<name>A0A443QA69_9ACAR</name>
<evidence type="ECO:0000256" key="4">
    <source>
        <dbReference type="SAM" id="Phobius"/>
    </source>
</evidence>
<feature type="non-terminal residue" evidence="5">
    <location>
        <position position="136"/>
    </location>
</feature>
<keyword evidence="6" id="KW-1185">Reference proteome</keyword>
<evidence type="ECO:0000313" key="6">
    <source>
        <dbReference type="Proteomes" id="UP000288716"/>
    </source>
</evidence>
<dbReference type="VEuPathDB" id="VectorBase:LDEU014519"/>
<sequence>MNVEIKTNDSNQQTENSEKQAKEIHWKKYKIYLLLLCSTLLFIYYALCDSVMQFWLTFVVNCDLKLTKSKAAFMLSALNAAYSVSGLIGIYATAKAKPFKMIVTLVIMIAVGNIIHVFFANTSLAMLWIGALLEYA</sequence>
<feature type="transmembrane region" description="Helical" evidence="4">
    <location>
        <begin position="29"/>
        <end position="47"/>
    </location>
</feature>
<feature type="transmembrane region" description="Helical" evidence="4">
    <location>
        <begin position="71"/>
        <end position="93"/>
    </location>
</feature>